<comment type="caution">
    <text evidence="3">The sequence shown here is derived from an EMBL/GenBank/DDBJ whole genome shotgun (WGS) entry which is preliminary data.</text>
</comment>
<dbReference type="OrthoDB" id="5061070at2759"/>
<dbReference type="Gene3D" id="1.20.120.1240">
    <property type="entry name" value="Dynamin, middle domain"/>
    <property type="match status" value="1"/>
</dbReference>
<dbReference type="Proteomes" id="UP001152622">
    <property type="component" value="Chromosome 8"/>
</dbReference>
<evidence type="ECO:0000259" key="1">
    <source>
        <dbReference type="Pfam" id="PF02212"/>
    </source>
</evidence>
<feature type="domain" description="Dynamin GTPase effector" evidence="1">
    <location>
        <begin position="17"/>
        <end position="55"/>
    </location>
</feature>
<organism evidence="3 4">
    <name type="scientific">Synaphobranchus kaupii</name>
    <name type="common">Kaup's arrowtooth eel</name>
    <dbReference type="NCBI Taxonomy" id="118154"/>
    <lineage>
        <taxon>Eukaryota</taxon>
        <taxon>Metazoa</taxon>
        <taxon>Chordata</taxon>
        <taxon>Craniata</taxon>
        <taxon>Vertebrata</taxon>
        <taxon>Euteleostomi</taxon>
        <taxon>Actinopterygii</taxon>
        <taxon>Neopterygii</taxon>
        <taxon>Teleostei</taxon>
        <taxon>Anguilliformes</taxon>
        <taxon>Synaphobranchidae</taxon>
        <taxon>Synaphobranchus</taxon>
    </lineage>
</organism>
<evidence type="ECO:0000313" key="3">
    <source>
        <dbReference type="EMBL" id="KAJ8352512.1"/>
    </source>
</evidence>
<dbReference type="GO" id="GO:0003924">
    <property type="term" value="F:GTPase activity"/>
    <property type="evidence" value="ECO:0007669"/>
    <property type="project" value="InterPro"/>
</dbReference>
<name>A0A9Q1ITS4_SYNKA</name>
<sequence length="75" mass="8698">MQDSGAPESERGRRADTASQRLADQITLVILYHMLQESAIQLQREMLQMLQDKENEEQRQRILTLGAREPLYRAA</sequence>
<reference evidence="3" key="1">
    <citation type="journal article" date="2023" name="Science">
        <title>Genome structures resolve the early diversification of teleost fishes.</title>
        <authorList>
            <person name="Parey E."/>
            <person name="Louis A."/>
            <person name="Montfort J."/>
            <person name="Bouchez O."/>
            <person name="Roques C."/>
            <person name="Iampietro C."/>
            <person name="Lluch J."/>
            <person name="Castinel A."/>
            <person name="Donnadieu C."/>
            <person name="Desvignes T."/>
            <person name="Floi Bucao C."/>
            <person name="Jouanno E."/>
            <person name="Wen M."/>
            <person name="Mejri S."/>
            <person name="Dirks R."/>
            <person name="Jansen H."/>
            <person name="Henkel C."/>
            <person name="Chen W.J."/>
            <person name="Zahm M."/>
            <person name="Cabau C."/>
            <person name="Klopp C."/>
            <person name="Thompson A.W."/>
            <person name="Robinson-Rechavi M."/>
            <person name="Braasch I."/>
            <person name="Lecointre G."/>
            <person name="Bobe J."/>
            <person name="Postlethwait J.H."/>
            <person name="Berthelot C."/>
            <person name="Roest Crollius H."/>
            <person name="Guiguen Y."/>
        </authorList>
    </citation>
    <scope>NUCLEOTIDE SEQUENCE</scope>
    <source>
        <strain evidence="3">WJC10195</strain>
    </source>
</reference>
<proteinExistence type="predicted"/>
<dbReference type="GO" id="GO:0005525">
    <property type="term" value="F:GTP binding"/>
    <property type="evidence" value="ECO:0007669"/>
    <property type="project" value="InterPro"/>
</dbReference>
<dbReference type="EMBL" id="JAINUF010000008">
    <property type="protein sequence ID" value="KAJ8352510.1"/>
    <property type="molecule type" value="Genomic_DNA"/>
</dbReference>
<dbReference type="Pfam" id="PF02212">
    <property type="entry name" value="GED"/>
    <property type="match status" value="1"/>
</dbReference>
<dbReference type="EMBL" id="JAINUF010000008">
    <property type="protein sequence ID" value="KAJ8352512.1"/>
    <property type="molecule type" value="Genomic_DNA"/>
</dbReference>
<accession>A0A9Q1ITS4</accession>
<dbReference type="InterPro" id="IPR003130">
    <property type="entry name" value="GED"/>
</dbReference>
<protein>
    <recommendedName>
        <fullName evidence="1">Dynamin GTPase effector domain-containing protein</fullName>
    </recommendedName>
</protein>
<gene>
    <name evidence="2" type="ORF">SKAU_G00239860</name>
    <name evidence="3" type="ORF">SKAU_G00239880</name>
</gene>
<evidence type="ECO:0000313" key="2">
    <source>
        <dbReference type="EMBL" id="KAJ8352510.1"/>
    </source>
</evidence>
<keyword evidence="4" id="KW-1185">Reference proteome</keyword>
<dbReference type="AlphaFoldDB" id="A0A9Q1ITS4"/>
<evidence type="ECO:0000313" key="4">
    <source>
        <dbReference type="Proteomes" id="UP001152622"/>
    </source>
</evidence>